<sequence length="96" mass="11174">MIVEPSLSLSPIQELQEPLPPPVEKFYFLNVNKVEYKRETLTPTPTDTMNDPSQHEPTHRLVVHDLKVTHADLPPVTSDRFSCLFFFSFFSFLFLH</sequence>
<evidence type="ECO:0000313" key="1">
    <source>
        <dbReference type="EMBL" id="MPC85444.1"/>
    </source>
</evidence>
<keyword evidence="2" id="KW-1185">Reference proteome</keyword>
<dbReference type="AlphaFoldDB" id="A0A5B7IYZ7"/>
<dbReference type="EMBL" id="VSRR010068491">
    <property type="protein sequence ID" value="MPC85444.1"/>
    <property type="molecule type" value="Genomic_DNA"/>
</dbReference>
<organism evidence="1 2">
    <name type="scientific">Portunus trituberculatus</name>
    <name type="common">Swimming crab</name>
    <name type="synonym">Neptunus trituberculatus</name>
    <dbReference type="NCBI Taxonomy" id="210409"/>
    <lineage>
        <taxon>Eukaryota</taxon>
        <taxon>Metazoa</taxon>
        <taxon>Ecdysozoa</taxon>
        <taxon>Arthropoda</taxon>
        <taxon>Crustacea</taxon>
        <taxon>Multicrustacea</taxon>
        <taxon>Malacostraca</taxon>
        <taxon>Eumalacostraca</taxon>
        <taxon>Eucarida</taxon>
        <taxon>Decapoda</taxon>
        <taxon>Pleocyemata</taxon>
        <taxon>Brachyura</taxon>
        <taxon>Eubrachyura</taxon>
        <taxon>Portunoidea</taxon>
        <taxon>Portunidae</taxon>
        <taxon>Portuninae</taxon>
        <taxon>Portunus</taxon>
    </lineage>
</organism>
<protein>
    <submittedName>
        <fullName evidence="1">Uncharacterized protein</fullName>
    </submittedName>
</protein>
<evidence type="ECO:0000313" key="2">
    <source>
        <dbReference type="Proteomes" id="UP000324222"/>
    </source>
</evidence>
<accession>A0A5B7IYZ7</accession>
<proteinExistence type="predicted"/>
<comment type="caution">
    <text evidence="1">The sequence shown here is derived from an EMBL/GenBank/DDBJ whole genome shotgun (WGS) entry which is preliminary data.</text>
</comment>
<reference evidence="1 2" key="1">
    <citation type="submission" date="2019-05" db="EMBL/GenBank/DDBJ databases">
        <title>Another draft genome of Portunus trituberculatus and its Hox gene families provides insights of decapod evolution.</title>
        <authorList>
            <person name="Jeong J.-H."/>
            <person name="Song I."/>
            <person name="Kim S."/>
            <person name="Choi T."/>
            <person name="Kim D."/>
            <person name="Ryu S."/>
            <person name="Kim W."/>
        </authorList>
    </citation>
    <scope>NUCLEOTIDE SEQUENCE [LARGE SCALE GENOMIC DNA]</scope>
    <source>
        <tissue evidence="1">Muscle</tissue>
    </source>
</reference>
<gene>
    <name evidence="1" type="ORF">E2C01_080222</name>
</gene>
<name>A0A5B7IYZ7_PORTR</name>
<dbReference type="Proteomes" id="UP000324222">
    <property type="component" value="Unassembled WGS sequence"/>
</dbReference>
<dbReference type="OrthoDB" id="1562405at2759"/>